<dbReference type="Pfam" id="PF00147">
    <property type="entry name" value="Fibrinogen_C"/>
    <property type="match status" value="1"/>
</dbReference>
<dbReference type="SMR" id="A0A8V1AIX6"/>
<accession>A0A8V1AIX6</accession>
<dbReference type="InterPro" id="IPR036056">
    <property type="entry name" value="Fibrinogen-like_C"/>
</dbReference>
<feature type="region of interest" description="Disordered" evidence="13">
    <location>
        <begin position="112"/>
        <end position="164"/>
    </location>
</feature>
<dbReference type="GO" id="GO:0097367">
    <property type="term" value="F:carbohydrate derivative binding"/>
    <property type="evidence" value="ECO:0000318"/>
    <property type="project" value="GO_Central"/>
</dbReference>
<dbReference type="FunFam" id="3.90.215.10:FF:000001">
    <property type="entry name" value="Tenascin isoform 1"/>
    <property type="match status" value="1"/>
</dbReference>
<evidence type="ECO:0000259" key="14">
    <source>
        <dbReference type="PROSITE" id="PS51406"/>
    </source>
</evidence>
<dbReference type="Ensembl" id="ENSGALT00010067937.1">
    <property type="protein sequence ID" value="ENSGALP00010041680.1"/>
    <property type="gene ID" value="ENSGALG00010028033.1"/>
</dbReference>
<evidence type="ECO:0000256" key="2">
    <source>
        <dbReference type="ARBA" id="ARBA00022525"/>
    </source>
</evidence>
<evidence type="ECO:0000256" key="7">
    <source>
        <dbReference type="ARBA" id="ARBA00022737"/>
    </source>
</evidence>
<dbReference type="InterPro" id="IPR020837">
    <property type="entry name" value="Fibrinogen_CS"/>
</dbReference>
<dbReference type="GeneID" id="417298"/>
<keyword evidence="6" id="KW-0430">Lectin</keyword>
<keyword evidence="8" id="KW-0106">Calcium</keyword>
<dbReference type="InterPro" id="IPR014716">
    <property type="entry name" value="Fibrinogen_a/b/g_C_1"/>
</dbReference>
<dbReference type="GO" id="GO:0030246">
    <property type="term" value="F:carbohydrate binding"/>
    <property type="evidence" value="ECO:0007669"/>
    <property type="project" value="UniProtKB-KW"/>
</dbReference>
<evidence type="ECO:0000256" key="10">
    <source>
        <dbReference type="ARBA" id="ARBA00023119"/>
    </source>
</evidence>
<reference evidence="15" key="2">
    <citation type="submission" date="2025-08" db="UniProtKB">
        <authorList>
            <consortium name="Ensembl"/>
        </authorList>
    </citation>
    <scope>IDENTIFICATION</scope>
    <source>
        <strain evidence="15">broiler</strain>
    </source>
</reference>
<dbReference type="NCBIfam" id="NF040941">
    <property type="entry name" value="GGGWT_bact"/>
    <property type="match status" value="1"/>
</dbReference>
<dbReference type="Proteomes" id="UP000000539">
    <property type="component" value="Chromosome 17"/>
</dbReference>
<dbReference type="Pfam" id="PF01391">
    <property type="entry name" value="Collagen"/>
    <property type="match status" value="1"/>
</dbReference>
<dbReference type="GO" id="GO:0005615">
    <property type="term" value="C:extracellular space"/>
    <property type="evidence" value="ECO:0000318"/>
    <property type="project" value="GO_Central"/>
</dbReference>
<dbReference type="Gene3D" id="3.90.215.10">
    <property type="entry name" value="Gamma Fibrinogen, chain A, domain 1"/>
    <property type="match status" value="1"/>
</dbReference>
<dbReference type="InterPro" id="IPR050373">
    <property type="entry name" value="Fibrinogen_C-term_domain"/>
</dbReference>
<dbReference type="GlyGen" id="A0A8V1AIX6">
    <property type="glycosylation" value="1 site"/>
</dbReference>
<evidence type="ECO:0000256" key="1">
    <source>
        <dbReference type="ARBA" id="ARBA00004613"/>
    </source>
</evidence>
<dbReference type="RefSeq" id="XP_040505362.1">
    <property type="nucleotide sequence ID" value="XM_040649428.2"/>
</dbReference>
<dbReference type="OMA" id="WNTGRGY"/>
<evidence type="ECO:0000256" key="6">
    <source>
        <dbReference type="ARBA" id="ARBA00022734"/>
    </source>
</evidence>
<dbReference type="CTD" id="2220"/>
<dbReference type="CDD" id="cd00087">
    <property type="entry name" value="FReD"/>
    <property type="match status" value="1"/>
</dbReference>
<evidence type="ECO:0000256" key="5">
    <source>
        <dbReference type="ARBA" id="ARBA00022729"/>
    </source>
</evidence>
<keyword evidence="7" id="KW-0677">Repeat</keyword>
<dbReference type="AlphaFoldDB" id="A0A8V1AIX6"/>
<protein>
    <submittedName>
        <fullName evidence="15">Ficolin 2</fullName>
    </submittedName>
</protein>
<keyword evidence="16" id="KW-1185">Reference proteome</keyword>
<reference evidence="15" key="1">
    <citation type="submission" date="2020-11" db="EMBL/GenBank/DDBJ databases">
        <title>Gallus gallus (Chicken) genome, bGalGal1, GRCg7b, maternal haplotype autosomes + Z &amp; W.</title>
        <authorList>
            <person name="Warren W."/>
            <person name="Formenti G."/>
            <person name="Fedrigo O."/>
            <person name="Haase B."/>
            <person name="Mountcastle J."/>
            <person name="Balacco J."/>
            <person name="Tracey A."/>
            <person name="Schneider V."/>
            <person name="Okimoto R."/>
            <person name="Cheng H."/>
            <person name="Hawken R."/>
            <person name="Howe K."/>
            <person name="Jarvis E.D."/>
        </authorList>
    </citation>
    <scope>NUCLEOTIDE SEQUENCE [LARGE SCALE GENOMIC DNA]</scope>
    <source>
        <strain evidence="15">Broiler</strain>
    </source>
</reference>
<keyword evidence="2" id="KW-0964">Secreted</keyword>
<dbReference type="GeneTree" id="ENSGT00940000163282"/>
<evidence type="ECO:0000256" key="8">
    <source>
        <dbReference type="ARBA" id="ARBA00022837"/>
    </source>
</evidence>
<dbReference type="GO" id="GO:0001867">
    <property type="term" value="P:complement activation, lectin pathway"/>
    <property type="evidence" value="ECO:0000318"/>
    <property type="project" value="GO_Central"/>
</dbReference>
<name>A0A8V1AIX6_CHICK</name>
<evidence type="ECO:0000256" key="12">
    <source>
        <dbReference type="ARBA" id="ARBA00023180"/>
    </source>
</evidence>
<dbReference type="PROSITE" id="PS51406">
    <property type="entry name" value="FIBRINOGEN_C_2"/>
    <property type="match status" value="1"/>
</dbReference>
<reference evidence="15" key="3">
    <citation type="submission" date="2025-09" db="UniProtKB">
        <authorList>
            <consortium name="Ensembl"/>
        </authorList>
    </citation>
    <scope>IDENTIFICATION</scope>
    <source>
        <strain evidence="15">broiler</strain>
    </source>
</reference>
<keyword evidence="4" id="KW-0479">Metal-binding</keyword>
<dbReference type="SUPFAM" id="SSF56496">
    <property type="entry name" value="Fibrinogen C-terminal domain-like"/>
    <property type="match status" value="1"/>
</dbReference>
<comment type="subcellular location">
    <subcellularLocation>
        <location evidence="1">Secreted</location>
    </subcellularLocation>
</comment>
<feature type="compositionally biased region" description="Low complexity" evidence="13">
    <location>
        <begin position="131"/>
        <end position="150"/>
    </location>
</feature>
<evidence type="ECO:0000256" key="4">
    <source>
        <dbReference type="ARBA" id="ARBA00022723"/>
    </source>
</evidence>
<keyword evidence="10" id="KW-0176">Collagen</keyword>
<dbReference type="GO" id="GO:0005102">
    <property type="term" value="F:signaling receptor binding"/>
    <property type="evidence" value="ECO:0000318"/>
    <property type="project" value="GO_Central"/>
</dbReference>
<keyword evidence="5" id="KW-0732">Signal</keyword>
<evidence type="ECO:0000256" key="11">
    <source>
        <dbReference type="ARBA" id="ARBA00023157"/>
    </source>
</evidence>
<dbReference type="PANTHER" id="PTHR19143">
    <property type="entry name" value="FIBRINOGEN/TENASCIN/ANGIOPOEITIN"/>
    <property type="match status" value="1"/>
</dbReference>
<proteinExistence type="predicted"/>
<keyword evidence="9" id="KW-0391">Immunity</keyword>
<gene>
    <name evidence="15" type="primary">FCN2</name>
</gene>
<dbReference type="InterPro" id="IPR002181">
    <property type="entry name" value="Fibrinogen_a/b/g_C_dom"/>
</dbReference>
<dbReference type="InterPro" id="IPR008160">
    <property type="entry name" value="Collagen"/>
</dbReference>
<dbReference type="OrthoDB" id="7735550at2759"/>
<feature type="domain" description="Fibrinogen C-terminal" evidence="14">
    <location>
        <begin position="182"/>
        <end position="399"/>
    </location>
</feature>
<dbReference type="GO" id="GO:0005581">
    <property type="term" value="C:collagen trimer"/>
    <property type="evidence" value="ECO:0007669"/>
    <property type="project" value="UniProtKB-KW"/>
</dbReference>
<dbReference type="GO" id="GO:0003823">
    <property type="term" value="F:antigen binding"/>
    <property type="evidence" value="ECO:0000318"/>
    <property type="project" value="GO_Central"/>
</dbReference>
<keyword evidence="11" id="KW-1015">Disulfide bond</keyword>
<sequence>MGSCRSRRKLCRHRQGTQAVGKRRGGAYMGFFGQCKSLRQLSANHNAWSTGKGSREWSTVLAMGRAAPILLALLSASATTCSTQDTCPEVKIVGLGEADRLAVLQGCPGIPGAAGPKGEPGLSGKKGEMGTKGPPGKAGPPGIKGAAGDPGLPGPKGEGRTRCGRQREIRGVCPTGAKGEPGFPEPLARNCQELLDKGKILSGWYTIHPQGCNATTVFCDMDTDGGGWIVFQRRLDGSVNFLRDWNSYKRGFGNQLTEFWLGNDNLHFLTSLGTCELRVDLRDFDNNYYFAKYASFRVLGESEKYKLVLGDFLGGNAGDSLSYHKDMSFSTADQDNDMSSFNCATAYKGAWWYNDCHYSNLNGMYWLGAHGSYADGINWKTGKEYHYSHKRTEMKFKPI</sequence>
<evidence type="ECO:0000313" key="16">
    <source>
        <dbReference type="Proteomes" id="UP000000539"/>
    </source>
</evidence>
<evidence type="ECO:0000256" key="13">
    <source>
        <dbReference type="SAM" id="MobiDB-lite"/>
    </source>
</evidence>
<keyword evidence="12" id="KW-0325">Glycoprotein</keyword>
<dbReference type="SMART" id="SM00186">
    <property type="entry name" value="FBG"/>
    <property type="match status" value="1"/>
</dbReference>
<keyword evidence="3" id="KW-0399">Innate immunity</keyword>
<organism evidence="15 16">
    <name type="scientific">Gallus gallus</name>
    <name type="common">Chicken</name>
    <dbReference type="NCBI Taxonomy" id="9031"/>
    <lineage>
        <taxon>Eukaryota</taxon>
        <taxon>Metazoa</taxon>
        <taxon>Chordata</taxon>
        <taxon>Craniata</taxon>
        <taxon>Vertebrata</taxon>
        <taxon>Euteleostomi</taxon>
        <taxon>Archelosauria</taxon>
        <taxon>Archosauria</taxon>
        <taxon>Dinosauria</taxon>
        <taxon>Saurischia</taxon>
        <taxon>Theropoda</taxon>
        <taxon>Coelurosauria</taxon>
        <taxon>Aves</taxon>
        <taxon>Neognathae</taxon>
        <taxon>Galloanserae</taxon>
        <taxon>Galliformes</taxon>
        <taxon>Phasianidae</taxon>
        <taxon>Phasianinae</taxon>
        <taxon>Gallus</taxon>
    </lineage>
</organism>
<dbReference type="RefSeq" id="XP_040505363.1">
    <property type="nucleotide sequence ID" value="XM_040649429.2"/>
</dbReference>
<dbReference type="GO" id="GO:0046872">
    <property type="term" value="F:metal ion binding"/>
    <property type="evidence" value="ECO:0007669"/>
    <property type="project" value="UniProtKB-KW"/>
</dbReference>
<dbReference type="FunCoup" id="A0A8V1AIX6">
    <property type="interactions" value="3"/>
</dbReference>
<evidence type="ECO:0000256" key="3">
    <source>
        <dbReference type="ARBA" id="ARBA00022588"/>
    </source>
</evidence>
<dbReference type="PROSITE" id="PS00514">
    <property type="entry name" value="FIBRINOGEN_C_1"/>
    <property type="match status" value="1"/>
</dbReference>
<evidence type="ECO:0000256" key="9">
    <source>
        <dbReference type="ARBA" id="ARBA00022859"/>
    </source>
</evidence>
<evidence type="ECO:0000313" key="15">
    <source>
        <dbReference type="Ensembl" id="ENSGALP00010041680.1"/>
    </source>
</evidence>
<dbReference type="PANTHER" id="PTHR19143:SF433">
    <property type="entry name" value="FICOLIN-2"/>
    <property type="match status" value="1"/>
</dbReference>